<dbReference type="InterPro" id="IPR050437">
    <property type="entry name" value="Ribos_protein_bS1-like"/>
</dbReference>
<dbReference type="InterPro" id="IPR006641">
    <property type="entry name" value="YqgF/RNaseH-like_dom"/>
</dbReference>
<dbReference type="InterPro" id="IPR010994">
    <property type="entry name" value="RuvA_2-like"/>
</dbReference>
<dbReference type="SMART" id="SM00732">
    <property type="entry name" value="YqgFc"/>
    <property type="match status" value="1"/>
</dbReference>
<accession>A0A449B1F7</accession>
<dbReference type="Pfam" id="PF16921">
    <property type="entry name" value="Tex_YqgF"/>
    <property type="match status" value="1"/>
</dbReference>
<evidence type="ECO:0000259" key="1">
    <source>
        <dbReference type="PROSITE" id="PS50126"/>
    </source>
</evidence>
<dbReference type="InterPro" id="IPR023319">
    <property type="entry name" value="Tex-like_HTH_dom_sf"/>
</dbReference>
<dbReference type="Gene3D" id="1.10.3500.10">
    <property type="entry name" value="Tex N-terminal region-like"/>
    <property type="match status" value="1"/>
</dbReference>
<dbReference type="PROSITE" id="PS50126">
    <property type="entry name" value="S1"/>
    <property type="match status" value="1"/>
</dbReference>
<dbReference type="GO" id="GO:0003729">
    <property type="term" value="F:mRNA binding"/>
    <property type="evidence" value="ECO:0007669"/>
    <property type="project" value="TreeGrafter"/>
</dbReference>
<dbReference type="Pfam" id="PF12836">
    <property type="entry name" value="HHH_3"/>
    <property type="match status" value="1"/>
</dbReference>
<name>A0A449B1F7_9BACT</name>
<keyword evidence="3" id="KW-1185">Reference proteome</keyword>
<dbReference type="Gene3D" id="1.10.10.650">
    <property type="entry name" value="RuvA domain 2-like"/>
    <property type="match status" value="1"/>
</dbReference>
<dbReference type="OrthoDB" id="9804714at2"/>
<sequence length="716" mass="81030">MSNLQSPTLIVANQLKITEEQVNIVLKMLENGDTVPFISRYRKDATGGLSDEQIYQIEDLHKYQKELIKRKEAIIKTLEEKNLLTEELKNNLLQAQSKAEVEAIYQPYKEGKITKATEAISLGLEPLAKRILNNRSLNFSAYKEAKNYLSDKVPTPEKALELAGYIIAQIFSQDLELRKSFKEIIWDRGIIISTKNPKVEDENETFKNYYEYKNKIKYIKNHNVMAINRGVDLKVLKLSFEYNKDFLLKNILWKYDFRKINQDQLYWAAEDALKRLILPSLEREIFSDLFATAESNSIVLFSNLVEKILNGPAVSGHNIIAIDPAFANGCKLAALNENGEVLDEVVKVFPPFAAKFTSAKNVDNAEKITLNLIQKHNISIIVIGNGTASRETEKFISDLIAKYHLPIKYAIVSEVGASVYSASKSAREEFPNLDEQQRSAINIGRKYLDPLNELIKIDPKSLGVGQYQHDVNQKELQNYLDFKVQKVVSSIGVDLNAATKEILTYVPGLSTKHAQNIIEHKKEHGLFNNRNELKKVKGIGAKTFEQAVGFLRIFNSKEFLDKTFIHPESYQLTKAIISDYSLNPNEAGIDVSFLNADQLAKQYNSNIYDIELILNALSSPTKLIRNSKDGFILKDSIINDEDLQPQMQIQGTVSNVTDFGLFLYIGVKTSLFIHSSKLKLNKDQSPIDLYYPGMILNCVIENVDLKNKKISGALAG</sequence>
<dbReference type="PANTHER" id="PTHR10724:SF10">
    <property type="entry name" value="S1 RNA-BINDING DOMAIN-CONTAINING PROTEIN 1"/>
    <property type="match status" value="1"/>
</dbReference>
<dbReference type="InterPro" id="IPR012337">
    <property type="entry name" value="RNaseH-like_sf"/>
</dbReference>
<dbReference type="KEGG" id="mcit:NCTC10181_00286"/>
<dbReference type="InterPro" id="IPR041692">
    <property type="entry name" value="HHH_9"/>
</dbReference>
<proteinExistence type="predicted"/>
<dbReference type="Pfam" id="PF22706">
    <property type="entry name" value="Tex_central_region"/>
    <property type="match status" value="1"/>
</dbReference>
<evidence type="ECO:0000313" key="2">
    <source>
        <dbReference type="EMBL" id="VEU74447.1"/>
    </source>
</evidence>
<protein>
    <submittedName>
        <fullName evidence="2">RNA (S1 domain)-binding protein</fullName>
    </submittedName>
</protein>
<dbReference type="InterPro" id="IPR032639">
    <property type="entry name" value="Tex_YqgF"/>
</dbReference>
<dbReference type="Pfam" id="PF17674">
    <property type="entry name" value="HHH_9"/>
    <property type="match status" value="1"/>
</dbReference>
<dbReference type="InterPro" id="IPR012340">
    <property type="entry name" value="NA-bd_OB-fold"/>
</dbReference>
<dbReference type="SUPFAM" id="SSF47781">
    <property type="entry name" value="RuvA domain 2-like"/>
    <property type="match status" value="2"/>
</dbReference>
<dbReference type="FunFam" id="3.30.420.140:FF:000001">
    <property type="entry name" value="RNA-binding transcriptional accessory protein"/>
    <property type="match status" value="1"/>
</dbReference>
<dbReference type="Gene3D" id="2.40.50.140">
    <property type="entry name" value="Nucleic acid-binding proteins"/>
    <property type="match status" value="1"/>
</dbReference>
<dbReference type="GO" id="GO:0006412">
    <property type="term" value="P:translation"/>
    <property type="evidence" value="ECO:0007669"/>
    <property type="project" value="TreeGrafter"/>
</dbReference>
<dbReference type="Gene3D" id="1.10.150.310">
    <property type="entry name" value="Tex RuvX-like domain-like"/>
    <property type="match status" value="1"/>
</dbReference>
<dbReference type="PANTHER" id="PTHR10724">
    <property type="entry name" value="30S RIBOSOMAL PROTEIN S1"/>
    <property type="match status" value="1"/>
</dbReference>
<reference evidence="2 3" key="1">
    <citation type="submission" date="2019-01" db="EMBL/GenBank/DDBJ databases">
        <authorList>
            <consortium name="Pathogen Informatics"/>
        </authorList>
    </citation>
    <scope>NUCLEOTIDE SEQUENCE [LARGE SCALE GENOMIC DNA]</scope>
    <source>
        <strain evidence="2 3">NCTC10181</strain>
    </source>
</reference>
<dbReference type="InterPro" id="IPR037027">
    <property type="entry name" value="YqgF/RNaseH-like_dom_sf"/>
</dbReference>
<dbReference type="InterPro" id="IPR003029">
    <property type="entry name" value="S1_domain"/>
</dbReference>
<dbReference type="FunFam" id="1.10.10.650:FF:000001">
    <property type="entry name" value="S1 RNA-binding domain 1"/>
    <property type="match status" value="1"/>
</dbReference>
<organism evidence="2 3">
    <name type="scientific">Mycoplasmopsis citelli</name>
    <dbReference type="NCBI Taxonomy" id="171281"/>
    <lineage>
        <taxon>Bacteria</taxon>
        <taxon>Bacillati</taxon>
        <taxon>Mycoplasmatota</taxon>
        <taxon>Mycoplasmoidales</taxon>
        <taxon>Metamycoplasmataceae</taxon>
        <taxon>Mycoplasmopsis</taxon>
    </lineage>
</organism>
<dbReference type="SUPFAM" id="SSF53098">
    <property type="entry name" value="Ribonuclease H-like"/>
    <property type="match status" value="1"/>
</dbReference>
<evidence type="ECO:0000313" key="3">
    <source>
        <dbReference type="Proteomes" id="UP000290985"/>
    </source>
</evidence>
<dbReference type="EMBL" id="LR215036">
    <property type="protein sequence ID" value="VEU74447.1"/>
    <property type="molecule type" value="Genomic_DNA"/>
</dbReference>
<dbReference type="SMART" id="SM00316">
    <property type="entry name" value="S1"/>
    <property type="match status" value="1"/>
</dbReference>
<dbReference type="InterPro" id="IPR018974">
    <property type="entry name" value="Tex-like_N"/>
</dbReference>
<dbReference type="AlphaFoldDB" id="A0A449B1F7"/>
<dbReference type="Pfam" id="PF09371">
    <property type="entry name" value="Tex_N"/>
    <property type="match status" value="1"/>
</dbReference>
<dbReference type="Proteomes" id="UP000290985">
    <property type="component" value="Chromosome"/>
</dbReference>
<dbReference type="Gene3D" id="3.30.420.140">
    <property type="entry name" value="YqgF/RNase H-like domain"/>
    <property type="match status" value="1"/>
</dbReference>
<dbReference type="InterPro" id="IPR055179">
    <property type="entry name" value="Tex-like_central_region"/>
</dbReference>
<dbReference type="GO" id="GO:0006139">
    <property type="term" value="P:nucleobase-containing compound metabolic process"/>
    <property type="evidence" value="ECO:0007669"/>
    <property type="project" value="InterPro"/>
</dbReference>
<dbReference type="InterPro" id="IPR023323">
    <property type="entry name" value="Tex-like_dom_sf"/>
</dbReference>
<dbReference type="SUPFAM" id="SSF158832">
    <property type="entry name" value="Tex N-terminal region-like"/>
    <property type="match status" value="1"/>
</dbReference>
<feature type="domain" description="S1 motif" evidence="1">
    <location>
        <begin position="646"/>
        <end position="715"/>
    </location>
</feature>
<gene>
    <name evidence="2" type="primary">yhgF</name>
    <name evidence="2" type="ORF">NCTC10181_00286</name>
</gene>
<dbReference type="SUPFAM" id="SSF50249">
    <property type="entry name" value="Nucleic acid-binding proteins"/>
    <property type="match status" value="1"/>
</dbReference>
<dbReference type="Pfam" id="PF00575">
    <property type="entry name" value="S1"/>
    <property type="match status" value="1"/>
</dbReference>
<dbReference type="RefSeq" id="WP_129725277.1">
    <property type="nucleotide sequence ID" value="NZ_LR215036.1"/>
</dbReference>
<dbReference type="GO" id="GO:0003735">
    <property type="term" value="F:structural constituent of ribosome"/>
    <property type="evidence" value="ECO:0007669"/>
    <property type="project" value="TreeGrafter"/>
</dbReference>